<name>A0AAE4YVD7_9HYPH</name>
<evidence type="ECO:0000256" key="2">
    <source>
        <dbReference type="ARBA" id="ARBA00023315"/>
    </source>
</evidence>
<dbReference type="PROSITE" id="PS51186">
    <property type="entry name" value="GNAT"/>
    <property type="match status" value="1"/>
</dbReference>
<sequence length="147" mass="15944">MSFQIERLVSEHLKGAADVLVSAYARPSWNENWSLEAAVENITCVLDTPKSIALAAIDRGKVLGIALGIRQRRHTGPVIYLDELSVLPEAQGAGIGTALLSAVFETASAEGYNSVWLISKRDGQLSEFYRRCGFAISSNLGLYSKSK</sequence>
<feature type="domain" description="N-acetyltransferase" evidence="3">
    <location>
        <begin position="3"/>
        <end position="147"/>
    </location>
</feature>
<dbReference type="InterPro" id="IPR000182">
    <property type="entry name" value="GNAT_dom"/>
</dbReference>
<comment type="caution">
    <text evidence="4">The sequence shown here is derived from an EMBL/GenBank/DDBJ whole genome shotgun (WGS) entry which is preliminary data.</text>
</comment>
<dbReference type="Proteomes" id="UP000661163">
    <property type="component" value="Unassembled WGS sequence"/>
</dbReference>
<dbReference type="PANTHER" id="PTHR43877">
    <property type="entry name" value="AMINOALKYLPHOSPHONATE N-ACETYLTRANSFERASE-RELATED-RELATED"/>
    <property type="match status" value="1"/>
</dbReference>
<dbReference type="CDD" id="cd04301">
    <property type="entry name" value="NAT_SF"/>
    <property type="match status" value="1"/>
</dbReference>
<reference evidence="4 5" key="1">
    <citation type="submission" date="2019-12" db="EMBL/GenBank/DDBJ databases">
        <title>Rhizobium genotypes associated with high levels of biological nitrogen fixation by grain legumes in a temperate-maritime cropping system.</title>
        <authorList>
            <person name="Maluk M."/>
            <person name="Francesc Ferrando Molina F."/>
            <person name="Lopez Del Egido L."/>
            <person name="Lafos M."/>
            <person name="Langarica-Fuentes A."/>
            <person name="Gebre Yohannes G."/>
            <person name="Young M.W."/>
            <person name="Martin P."/>
            <person name="Gantlett R."/>
            <person name="Kenicer G."/>
            <person name="Hawes C."/>
            <person name="Begg G.S."/>
            <person name="Quilliam R.S."/>
            <person name="Squire G.R."/>
            <person name="Poole P.S."/>
            <person name="Young P.W."/>
            <person name="Iannetta P.M."/>
            <person name="James E.K."/>
        </authorList>
    </citation>
    <scope>NUCLEOTIDE SEQUENCE [LARGE SCALE GENOMIC DNA]</scope>
    <source>
        <strain evidence="4 5">JHI985</strain>
    </source>
</reference>
<dbReference type="InterPro" id="IPR016181">
    <property type="entry name" value="Acyl_CoA_acyltransferase"/>
</dbReference>
<gene>
    <name evidence="4" type="ORF">GR217_29420</name>
</gene>
<keyword evidence="1" id="KW-0808">Transferase</keyword>
<dbReference type="InterPro" id="IPR050832">
    <property type="entry name" value="Bact_Acetyltransf"/>
</dbReference>
<dbReference type="RefSeq" id="WP_164566458.1">
    <property type="nucleotide sequence ID" value="NZ_JAJAEH010000024.1"/>
</dbReference>
<dbReference type="SUPFAM" id="SSF55729">
    <property type="entry name" value="Acyl-CoA N-acyltransferases (Nat)"/>
    <property type="match status" value="1"/>
</dbReference>
<dbReference type="Pfam" id="PF00583">
    <property type="entry name" value="Acetyltransf_1"/>
    <property type="match status" value="1"/>
</dbReference>
<accession>A0AAE4YVD7</accession>
<protein>
    <submittedName>
        <fullName evidence="4">GNAT family N-acetyltransferase</fullName>
    </submittedName>
</protein>
<evidence type="ECO:0000256" key="1">
    <source>
        <dbReference type="ARBA" id="ARBA00022679"/>
    </source>
</evidence>
<evidence type="ECO:0000313" key="5">
    <source>
        <dbReference type="Proteomes" id="UP000661163"/>
    </source>
</evidence>
<dbReference type="EMBL" id="WUFC01000031">
    <property type="protein sequence ID" value="NEI51774.1"/>
    <property type="molecule type" value="Genomic_DNA"/>
</dbReference>
<evidence type="ECO:0000259" key="3">
    <source>
        <dbReference type="PROSITE" id="PS51186"/>
    </source>
</evidence>
<dbReference type="AlphaFoldDB" id="A0AAE4YVD7"/>
<dbReference type="Gene3D" id="3.40.630.30">
    <property type="match status" value="1"/>
</dbReference>
<keyword evidence="2" id="KW-0012">Acyltransferase</keyword>
<evidence type="ECO:0000313" key="4">
    <source>
        <dbReference type="EMBL" id="NEI51774.1"/>
    </source>
</evidence>
<dbReference type="GO" id="GO:0016747">
    <property type="term" value="F:acyltransferase activity, transferring groups other than amino-acyl groups"/>
    <property type="evidence" value="ECO:0007669"/>
    <property type="project" value="InterPro"/>
</dbReference>
<organism evidence="4 5">
    <name type="scientific">Rhizobium ruizarguesonis</name>
    <dbReference type="NCBI Taxonomy" id="2081791"/>
    <lineage>
        <taxon>Bacteria</taxon>
        <taxon>Pseudomonadati</taxon>
        <taxon>Pseudomonadota</taxon>
        <taxon>Alphaproteobacteria</taxon>
        <taxon>Hyphomicrobiales</taxon>
        <taxon>Rhizobiaceae</taxon>
        <taxon>Rhizobium/Agrobacterium group</taxon>
        <taxon>Rhizobium</taxon>
    </lineage>
</organism>
<proteinExistence type="predicted"/>